<evidence type="ECO:0000313" key="5">
    <source>
        <dbReference type="Proteomes" id="UP000186246"/>
    </source>
</evidence>
<evidence type="ECO:0000313" key="6">
    <source>
        <dbReference type="Proteomes" id="UP000238314"/>
    </source>
</evidence>
<evidence type="ECO:0008006" key="7">
    <source>
        <dbReference type="Google" id="ProtNLM"/>
    </source>
</evidence>
<dbReference type="RefSeq" id="WP_076452422.1">
    <property type="nucleotide sequence ID" value="NZ_FTOJ01000009.1"/>
</dbReference>
<name>A0A1N7NRJ9_9FLAO</name>
<feature type="chain" id="PRO_5044563914" description="DUF1573 domain-containing protein" evidence="2">
    <location>
        <begin position="20"/>
        <end position="179"/>
    </location>
</feature>
<evidence type="ECO:0000313" key="3">
    <source>
        <dbReference type="EMBL" id="PQA90769.1"/>
    </source>
</evidence>
<sequence length="179" mass="19186">MKNLLAGIAMLGAVAFASAQTITFDQTTFDYGNIKPGSEGTRFFTVKNTGDKPLVLSNVKPSCGCTTPEWSQDPILPGKSAKIKVGYNTALNGPFNKMIEVFSNDPANSRTVIYIKGNVDANTPEPKPLTAEELKAKEVAEQEAAKIAEKEAKVAEKLAKKEAKKAAKLAKKEARKAAN</sequence>
<keyword evidence="6" id="KW-1185">Reference proteome</keyword>
<accession>A0A1N7NRJ9</accession>
<keyword evidence="2" id="KW-0732">Signal</keyword>
<reference evidence="3 6" key="1">
    <citation type="submission" date="2016-11" db="EMBL/GenBank/DDBJ databases">
        <title>Whole genomes of Flavobacteriaceae.</title>
        <authorList>
            <person name="Stine C."/>
            <person name="Li C."/>
            <person name="Tadesse D."/>
        </authorList>
    </citation>
    <scope>NUCLEOTIDE SEQUENCE [LARGE SCALE GENOMIC DNA]</scope>
    <source>
        <strain evidence="3 6">DSM 21068</strain>
    </source>
</reference>
<dbReference type="STRING" id="551459.SAMN05421796_10919"/>
<dbReference type="OrthoDB" id="826619at2"/>
<proteinExistence type="predicted"/>
<dbReference type="AlphaFoldDB" id="A0A1N7NRJ9"/>
<dbReference type="Proteomes" id="UP000186246">
    <property type="component" value="Unassembled WGS sequence"/>
</dbReference>
<keyword evidence="1" id="KW-0175">Coiled coil</keyword>
<evidence type="ECO:0000256" key="2">
    <source>
        <dbReference type="SAM" id="SignalP"/>
    </source>
</evidence>
<dbReference type="EMBL" id="MUGO01000022">
    <property type="protein sequence ID" value="PQA90769.1"/>
    <property type="molecule type" value="Genomic_DNA"/>
</dbReference>
<feature type="signal peptide" evidence="2">
    <location>
        <begin position="1"/>
        <end position="19"/>
    </location>
</feature>
<dbReference type="EMBL" id="FTOJ01000009">
    <property type="protein sequence ID" value="SIT01005.1"/>
    <property type="molecule type" value="Genomic_DNA"/>
</dbReference>
<protein>
    <recommendedName>
        <fullName evidence="7">DUF1573 domain-containing protein</fullName>
    </recommendedName>
</protein>
<dbReference type="PANTHER" id="PTHR37833">
    <property type="entry name" value="LIPOPROTEIN-RELATED"/>
    <property type="match status" value="1"/>
</dbReference>
<feature type="coiled-coil region" evidence="1">
    <location>
        <begin position="131"/>
        <end position="165"/>
    </location>
</feature>
<reference evidence="5" key="3">
    <citation type="submission" date="2017-01" db="EMBL/GenBank/DDBJ databases">
        <authorList>
            <person name="Varghese N."/>
            <person name="Submissions S."/>
        </authorList>
    </citation>
    <scope>NUCLEOTIDE SEQUENCE [LARGE SCALE GENOMIC DNA]</scope>
    <source>
        <strain evidence="5">DSM 21068</strain>
    </source>
</reference>
<organism evidence="4 5">
    <name type="scientific">Chryseobacterium piscicola</name>
    <dbReference type="NCBI Taxonomy" id="551459"/>
    <lineage>
        <taxon>Bacteria</taxon>
        <taxon>Pseudomonadati</taxon>
        <taxon>Bacteroidota</taxon>
        <taxon>Flavobacteriia</taxon>
        <taxon>Flavobacteriales</taxon>
        <taxon>Weeksellaceae</taxon>
        <taxon>Chryseobacterium group</taxon>
        <taxon>Chryseobacterium</taxon>
    </lineage>
</organism>
<reference evidence="4" key="2">
    <citation type="submission" date="2017-01" db="EMBL/GenBank/DDBJ databases">
        <authorList>
            <person name="Mah S.A."/>
            <person name="Swanson W.J."/>
            <person name="Moy G.W."/>
            <person name="Vacquier V.D."/>
        </authorList>
    </citation>
    <scope>NUCLEOTIDE SEQUENCE [LARGE SCALE GENOMIC DNA]</scope>
    <source>
        <strain evidence="4">DSM 21068</strain>
    </source>
</reference>
<evidence type="ECO:0000313" key="4">
    <source>
        <dbReference type="EMBL" id="SIT01005.1"/>
    </source>
</evidence>
<dbReference type="Gene3D" id="2.60.40.10">
    <property type="entry name" value="Immunoglobulins"/>
    <property type="match status" value="1"/>
</dbReference>
<dbReference type="InterPro" id="IPR011467">
    <property type="entry name" value="DUF1573"/>
</dbReference>
<dbReference type="Pfam" id="PF07610">
    <property type="entry name" value="DUF1573"/>
    <property type="match status" value="1"/>
</dbReference>
<gene>
    <name evidence="3" type="ORF">B0A70_13560</name>
    <name evidence="4" type="ORF">SAMN05421796_10919</name>
</gene>
<dbReference type="PANTHER" id="PTHR37833:SF1">
    <property type="entry name" value="SIGNAL PEPTIDE PROTEIN"/>
    <property type="match status" value="1"/>
</dbReference>
<dbReference type="InterPro" id="IPR013783">
    <property type="entry name" value="Ig-like_fold"/>
</dbReference>
<evidence type="ECO:0000256" key="1">
    <source>
        <dbReference type="SAM" id="Coils"/>
    </source>
</evidence>
<dbReference type="Proteomes" id="UP000238314">
    <property type="component" value="Unassembled WGS sequence"/>
</dbReference>